<comment type="caution">
    <text evidence="1">The sequence shown here is derived from an EMBL/GenBank/DDBJ whole genome shotgun (WGS) entry which is preliminary data.</text>
</comment>
<name>I9SEK7_9BACE</name>
<dbReference type="Proteomes" id="UP000003089">
    <property type="component" value="Unassembled WGS sequence"/>
</dbReference>
<evidence type="ECO:0000313" key="2">
    <source>
        <dbReference type="Proteomes" id="UP000003089"/>
    </source>
</evidence>
<reference evidence="1 2" key="1">
    <citation type="submission" date="2012-02" db="EMBL/GenBank/DDBJ databases">
        <title>The Genome Sequence of Bacteroides nordii CL02T12C05.</title>
        <authorList>
            <consortium name="The Broad Institute Genome Sequencing Platform"/>
            <person name="Earl A."/>
            <person name="Ward D."/>
            <person name="Feldgarden M."/>
            <person name="Gevers D."/>
            <person name="Zitomersky N.L."/>
            <person name="Coyne M.J."/>
            <person name="Comstock L.E."/>
            <person name="Young S.K."/>
            <person name="Zeng Q."/>
            <person name="Gargeya S."/>
            <person name="Fitzgerald M."/>
            <person name="Haas B."/>
            <person name="Abouelleil A."/>
            <person name="Alvarado L."/>
            <person name="Arachchi H.M."/>
            <person name="Berlin A."/>
            <person name="Chapman S.B."/>
            <person name="Gearin G."/>
            <person name="Goldberg J."/>
            <person name="Griggs A."/>
            <person name="Gujja S."/>
            <person name="Hansen M."/>
            <person name="Heiman D."/>
            <person name="Howarth C."/>
            <person name="Larimer J."/>
            <person name="Lui A."/>
            <person name="MacDonald P.J.P."/>
            <person name="McCowen C."/>
            <person name="Montmayeur A."/>
            <person name="Murphy C."/>
            <person name="Neiman D."/>
            <person name="Pearson M."/>
            <person name="Priest M."/>
            <person name="Roberts A."/>
            <person name="Saif S."/>
            <person name="Shea T."/>
            <person name="Sisk P."/>
            <person name="Stolte C."/>
            <person name="Sykes S."/>
            <person name="Wortman J."/>
            <person name="Nusbaum C."/>
            <person name="Birren B."/>
        </authorList>
    </citation>
    <scope>NUCLEOTIDE SEQUENCE [LARGE SCALE GENOMIC DNA]</scope>
    <source>
        <strain evidence="1 2">CL02T12C05</strain>
    </source>
</reference>
<dbReference type="STRING" id="997884.HMPREF1068_00453"/>
<sequence>MKKTVIKLFGILFIVSLFALFFMKVNASIYVWDYSYSSATIDIQLKIDDKLILDDSLHSSPFFPIILDEKLRYGVHKISVSSKKAGVNQESKVFLFLNQYIYVGFLGADTLYLEKKALVNRNDSVAVFQSLFIEKTSGRHQSEFVIESRFNSFYTE</sequence>
<gene>
    <name evidence="1" type="ORF">HMPREF1068_00453</name>
</gene>
<dbReference type="EMBL" id="AGXS01000007">
    <property type="protein sequence ID" value="EIY54316.1"/>
    <property type="molecule type" value="Genomic_DNA"/>
</dbReference>
<organism evidence="1 2">
    <name type="scientific">Bacteroides nordii CL02T12C05</name>
    <dbReference type="NCBI Taxonomy" id="997884"/>
    <lineage>
        <taxon>Bacteria</taxon>
        <taxon>Pseudomonadati</taxon>
        <taxon>Bacteroidota</taxon>
        <taxon>Bacteroidia</taxon>
        <taxon>Bacteroidales</taxon>
        <taxon>Bacteroidaceae</taxon>
        <taxon>Bacteroides</taxon>
    </lineage>
</organism>
<keyword evidence="2" id="KW-1185">Reference proteome</keyword>
<evidence type="ECO:0000313" key="1">
    <source>
        <dbReference type="EMBL" id="EIY54316.1"/>
    </source>
</evidence>
<accession>I9SEK7</accession>
<protein>
    <submittedName>
        <fullName evidence="1">Uncharacterized protein</fullName>
    </submittedName>
</protein>
<dbReference type="RefSeq" id="WP_007483324.1">
    <property type="nucleotide sequence ID" value="NZ_JH724314.1"/>
</dbReference>
<dbReference type="AlphaFoldDB" id="I9SEK7"/>
<proteinExistence type="predicted"/>
<dbReference type="HOGENOM" id="CLU_1700721_0_0_10"/>